<reference evidence="1 2" key="1">
    <citation type="submission" date="2015-02" db="EMBL/GenBank/DDBJ databases">
        <title>Draft genome sequences of ten Microbacterium spp. with emphasis on heavy metal contaminated environments.</title>
        <authorList>
            <person name="Corretto E."/>
        </authorList>
    </citation>
    <scope>NUCLEOTIDE SEQUENCE [LARGE SCALE GENOMIC DNA]</scope>
    <source>
        <strain evidence="1 2">DSM 23848</strain>
    </source>
</reference>
<proteinExistence type="predicted"/>
<keyword evidence="2" id="KW-1185">Reference proteome</keyword>
<dbReference type="PATRIC" id="fig|582680.7.peg.655"/>
<dbReference type="EMBL" id="JYIT01000057">
    <property type="protein sequence ID" value="KJL27167.1"/>
    <property type="molecule type" value="Genomic_DNA"/>
</dbReference>
<protein>
    <recommendedName>
        <fullName evidence="3">DUF2283 domain-containing protein</fullName>
    </recommendedName>
</protein>
<accession>A0A0F0L1Z6</accession>
<dbReference type="AlphaFoldDB" id="A0A0F0L1Z6"/>
<evidence type="ECO:0000313" key="2">
    <source>
        <dbReference type="Proteomes" id="UP000033448"/>
    </source>
</evidence>
<gene>
    <name evidence="1" type="ORF">RL72_00635</name>
</gene>
<evidence type="ECO:0008006" key="3">
    <source>
        <dbReference type="Google" id="ProtNLM"/>
    </source>
</evidence>
<dbReference type="RefSeq" id="WP_282955659.1">
    <property type="nucleotide sequence ID" value="NZ_JYIT01000057.1"/>
</dbReference>
<sequence>MRTTFDAEADAAYITLVPEIESGRSVRNEIVETPATNRDSLAGR</sequence>
<comment type="caution">
    <text evidence="1">The sequence shown here is derived from an EMBL/GenBank/DDBJ whole genome shotgun (WGS) entry which is preliminary data.</text>
</comment>
<evidence type="ECO:0000313" key="1">
    <source>
        <dbReference type="EMBL" id="KJL27167.1"/>
    </source>
</evidence>
<organism evidence="1 2">
    <name type="scientific">Microbacterium azadirachtae</name>
    <dbReference type="NCBI Taxonomy" id="582680"/>
    <lineage>
        <taxon>Bacteria</taxon>
        <taxon>Bacillati</taxon>
        <taxon>Actinomycetota</taxon>
        <taxon>Actinomycetes</taxon>
        <taxon>Micrococcales</taxon>
        <taxon>Microbacteriaceae</taxon>
        <taxon>Microbacterium</taxon>
    </lineage>
</organism>
<name>A0A0F0L1Z6_9MICO</name>
<dbReference type="Proteomes" id="UP000033448">
    <property type="component" value="Unassembled WGS sequence"/>
</dbReference>